<dbReference type="RefSeq" id="WP_070229480.1">
    <property type="nucleotide sequence ID" value="NZ_BJYO01000003.1"/>
</dbReference>
<dbReference type="InterPro" id="IPR000212">
    <property type="entry name" value="DNA_helicase_UvrD/REP"/>
</dbReference>
<proteinExistence type="predicted"/>
<dbReference type="KEGG" id="wso:WSWS_00162"/>
<evidence type="ECO:0000313" key="5">
    <source>
        <dbReference type="EMBL" id="RDL06511.1"/>
    </source>
</evidence>
<dbReference type="InterPro" id="IPR027785">
    <property type="entry name" value="UvrD-like_helicase_C"/>
</dbReference>
<dbReference type="GO" id="GO:0043138">
    <property type="term" value="F:3'-5' DNA helicase activity"/>
    <property type="evidence" value="ECO:0007669"/>
    <property type="project" value="TreeGrafter"/>
</dbReference>
<keyword evidence="2" id="KW-0378">Hydrolase</keyword>
<dbReference type="GO" id="GO:0000725">
    <property type="term" value="P:recombinational repair"/>
    <property type="evidence" value="ECO:0007669"/>
    <property type="project" value="TreeGrafter"/>
</dbReference>
<dbReference type="Gene3D" id="3.40.50.300">
    <property type="entry name" value="P-loop containing nucleotide triphosphate hydrolases"/>
    <property type="match status" value="2"/>
</dbReference>
<evidence type="ECO:0000256" key="1">
    <source>
        <dbReference type="ARBA" id="ARBA00022741"/>
    </source>
</evidence>
<name>A0A288Q5X5_9LACO</name>
<sequence>MDNELISEQARLDDVVVEIEQQIVAANEAHAAAHSETRAVEGNYAANTSINTLEVDDAMETNAEIQQQRNIVARVNETEAIARQKVATLTTLRQAPYFGRIDIDEAGDQDTLYIGLASLQDDQGEFLIYDWRAPISGIYYNGTLGDVTYPTPIGEMHAELLKKRQYTIANDQIVNMFDTNETVGDELLQYALGQQNDTTMRNIVATIQQEQNAIIRDTKSDLLVVQGVAGSGKTSAILQRIAFLLFHARENLNSDQIVLFSPNRLFSSYIADVLPSLGERNMRQVTLAEFISARLEGLTVQTLFDRYEQGQTDALQVALLIRAKLEDATIMQRLLAYRDTLTVSDIAFDNIYYQNQTYFTASEIQTIFAGFSTQFSIKERLQMTQKALQKQLAKRIEASLDLDWVQEGLDNLTDLEFQTLLGSDYEEDLADEENMNDLLQSAAHKYVARELQAVDDAIYNNHYFDIYRQYADFLQWLGRQDAELADLWQAKRDRFMWALELHQIDLEDAVPLMYLRDLMTNGGTNSQMMYVFVDEMQDYSMAQLLYLKHAFPMAKFTVLGDAEQALFRPVEAPTVLLQKYSEAFTAKRPNMVILNKAYRSTQEIMNFAKALLPDGDQIIAFTRHGALPQMVLSDPQKIGQDLQGIVHQLHEQYGTVAVLTKTQAQAEVAMRHLRSSKLAVQLLHANDRKRTAPILVMPIYLAKGLEFDAVIGYDVSQTNYPDHLATGLLYTLASRAMHALALISIDGTLPRLIEAVAETVQIVESPAILT</sequence>
<keyword evidence="4" id="KW-0067">ATP-binding</keyword>
<dbReference type="PANTHER" id="PTHR11070">
    <property type="entry name" value="UVRD / RECB / PCRA DNA HELICASE FAMILY MEMBER"/>
    <property type="match status" value="1"/>
</dbReference>
<organism evidence="5 6">
    <name type="scientific">Weissella soli</name>
    <dbReference type="NCBI Taxonomy" id="155866"/>
    <lineage>
        <taxon>Bacteria</taxon>
        <taxon>Bacillati</taxon>
        <taxon>Bacillota</taxon>
        <taxon>Bacilli</taxon>
        <taxon>Lactobacillales</taxon>
        <taxon>Lactobacillaceae</taxon>
        <taxon>Weissella</taxon>
    </lineage>
</organism>
<evidence type="ECO:0000256" key="3">
    <source>
        <dbReference type="ARBA" id="ARBA00022806"/>
    </source>
</evidence>
<reference evidence="5 6" key="1">
    <citation type="submission" date="2018-07" db="EMBL/GenBank/DDBJ databases">
        <title>Genomic Encyclopedia of Type Strains, Phase III (KMG-III): the genomes of soil and plant-associated and newly described type strains.</title>
        <authorList>
            <person name="Whitman W."/>
        </authorList>
    </citation>
    <scope>NUCLEOTIDE SEQUENCE [LARGE SCALE GENOMIC DNA]</scope>
    <source>
        <strain evidence="5 6">CECT 7031</strain>
    </source>
</reference>
<dbReference type="Pfam" id="PF13538">
    <property type="entry name" value="UvrD_C_2"/>
    <property type="match status" value="1"/>
</dbReference>
<protein>
    <submittedName>
        <fullName evidence="5">DNA helicase IV</fullName>
    </submittedName>
</protein>
<dbReference type="GeneID" id="94545375"/>
<evidence type="ECO:0000256" key="4">
    <source>
        <dbReference type="ARBA" id="ARBA00022840"/>
    </source>
</evidence>
<dbReference type="AlphaFoldDB" id="A0A288Q5X5"/>
<dbReference type="GO" id="GO:0005524">
    <property type="term" value="F:ATP binding"/>
    <property type="evidence" value="ECO:0007669"/>
    <property type="project" value="UniProtKB-UniRule"/>
</dbReference>
<dbReference type="EMBL" id="QRAS01000002">
    <property type="protein sequence ID" value="RDL06511.1"/>
    <property type="molecule type" value="Genomic_DNA"/>
</dbReference>
<dbReference type="GO" id="GO:0016787">
    <property type="term" value="F:hydrolase activity"/>
    <property type="evidence" value="ECO:0007669"/>
    <property type="project" value="UniProtKB-UniRule"/>
</dbReference>
<gene>
    <name evidence="5" type="ORF">DFP99_0889</name>
</gene>
<dbReference type="InterPro" id="IPR014016">
    <property type="entry name" value="UvrD-like_ATP-bd"/>
</dbReference>
<keyword evidence="6" id="KW-1185">Reference proteome</keyword>
<keyword evidence="3 5" id="KW-0347">Helicase</keyword>
<dbReference type="NCBIfam" id="NF041464">
    <property type="entry name" value="HelD_BACSU"/>
    <property type="match status" value="1"/>
</dbReference>
<keyword evidence="1" id="KW-0547">Nucleotide-binding</keyword>
<dbReference type="SUPFAM" id="SSF52540">
    <property type="entry name" value="P-loop containing nucleoside triphosphate hydrolases"/>
    <property type="match status" value="1"/>
</dbReference>
<dbReference type="Proteomes" id="UP000254912">
    <property type="component" value="Unassembled WGS sequence"/>
</dbReference>
<accession>A0A288Q5X5</accession>
<dbReference type="Pfam" id="PF00580">
    <property type="entry name" value="UvrD-helicase"/>
    <property type="match status" value="1"/>
</dbReference>
<dbReference type="InterPro" id="IPR048228">
    <property type="entry name" value="HelD_bacillota"/>
</dbReference>
<dbReference type="GO" id="GO:0003677">
    <property type="term" value="F:DNA binding"/>
    <property type="evidence" value="ECO:0007669"/>
    <property type="project" value="InterPro"/>
</dbReference>
<evidence type="ECO:0000313" key="6">
    <source>
        <dbReference type="Proteomes" id="UP000254912"/>
    </source>
</evidence>
<dbReference type="InterPro" id="IPR027417">
    <property type="entry name" value="P-loop_NTPase"/>
</dbReference>
<dbReference type="PANTHER" id="PTHR11070:SF17">
    <property type="entry name" value="DNA HELICASE IV"/>
    <property type="match status" value="1"/>
</dbReference>
<comment type="caution">
    <text evidence="5">The sequence shown here is derived from an EMBL/GenBank/DDBJ whole genome shotgun (WGS) entry which is preliminary data.</text>
</comment>
<evidence type="ECO:0000256" key="2">
    <source>
        <dbReference type="ARBA" id="ARBA00022801"/>
    </source>
</evidence>
<dbReference type="PROSITE" id="PS51198">
    <property type="entry name" value="UVRD_HELICASE_ATP_BIND"/>
    <property type="match status" value="1"/>
</dbReference>
<dbReference type="GO" id="GO:0005829">
    <property type="term" value="C:cytosol"/>
    <property type="evidence" value="ECO:0007669"/>
    <property type="project" value="TreeGrafter"/>
</dbReference>